<protein>
    <submittedName>
        <fullName evidence="2">Uncharacterized protein</fullName>
    </submittedName>
</protein>
<proteinExistence type="predicted"/>
<organism evidence="2">
    <name type="scientific">Bactrocera dorsalis</name>
    <name type="common">Oriental fruit fly</name>
    <name type="synonym">Dacus dorsalis</name>
    <dbReference type="NCBI Taxonomy" id="27457"/>
    <lineage>
        <taxon>Eukaryota</taxon>
        <taxon>Metazoa</taxon>
        <taxon>Ecdysozoa</taxon>
        <taxon>Arthropoda</taxon>
        <taxon>Hexapoda</taxon>
        <taxon>Insecta</taxon>
        <taxon>Pterygota</taxon>
        <taxon>Neoptera</taxon>
        <taxon>Endopterygota</taxon>
        <taxon>Diptera</taxon>
        <taxon>Brachycera</taxon>
        <taxon>Muscomorpha</taxon>
        <taxon>Tephritoidea</taxon>
        <taxon>Tephritidae</taxon>
        <taxon>Bactrocera</taxon>
        <taxon>Bactrocera</taxon>
    </lineage>
</organism>
<dbReference type="SMART" id="SM00718">
    <property type="entry name" value="DM4_12"/>
    <property type="match status" value="1"/>
</dbReference>
<dbReference type="OrthoDB" id="8185446at2759"/>
<name>A0A034WSH0_BACDO</name>
<dbReference type="InterPro" id="IPR006631">
    <property type="entry name" value="DM4_12"/>
</dbReference>
<evidence type="ECO:0000313" key="2">
    <source>
        <dbReference type="EMBL" id="JAC58531.1"/>
    </source>
</evidence>
<accession>A0A034WSH0</accession>
<sequence>MCHRRSSSGNKELYTVLLLLLCISGTLATLSLPLSKREMPEGGAERVISRKRRYVAFPEGSSLAASICMTVGVIGNPNTEWLSWAENWGVAYDLPNYAWVKEHTRGFKKDMDANKTKAMAMRRSRRDLFGKLETIIENMGFAGHECIARALCESSKYLNVESQKRGNMLAEIVKTVFSFPTDPVYEDEPDIMHHYDRIYRRARREVLDCRVEHAQCHFSLLEMVFGKYSITPAKESPHLLSSLHKGRGFM</sequence>
<dbReference type="PANTHER" id="PTHR21398">
    <property type="entry name" value="AGAP007094-PA"/>
    <property type="match status" value="1"/>
</dbReference>
<dbReference type="GeneID" id="105232959"/>
<dbReference type="AlphaFoldDB" id="A0A034WSH0"/>
<feature type="chain" id="PRO_5044537753" evidence="1">
    <location>
        <begin position="29"/>
        <end position="250"/>
    </location>
</feature>
<feature type="signal peptide" evidence="1">
    <location>
        <begin position="1"/>
        <end position="28"/>
    </location>
</feature>
<dbReference type="KEGG" id="bdr:105232959"/>
<dbReference type="Pfam" id="PF07841">
    <property type="entry name" value="DM4_12"/>
    <property type="match status" value="1"/>
</dbReference>
<reference evidence="2" key="1">
    <citation type="journal article" date="2014" name="BMC Genomics">
        <title>Characterizing the developmental transcriptome of the oriental fruit fly, Bactrocera dorsalis (Diptera: Tephritidae) through comparative genomic analysis with Drosophila melanogaster utilizing modENCODE datasets.</title>
        <authorList>
            <person name="Geib S.M."/>
            <person name="Calla B."/>
            <person name="Hall B."/>
            <person name="Hou S."/>
            <person name="Manoukis N.C."/>
        </authorList>
    </citation>
    <scope>NUCLEOTIDE SEQUENCE</scope>
    <source>
        <strain evidence="2">Punador</strain>
    </source>
</reference>
<dbReference type="EMBL" id="GAKP01000421">
    <property type="protein sequence ID" value="JAC58531.1"/>
    <property type="molecule type" value="Transcribed_RNA"/>
</dbReference>
<dbReference type="RefSeq" id="XP_011213175.2">
    <property type="nucleotide sequence ID" value="XM_011214873.4"/>
</dbReference>
<evidence type="ECO:0000256" key="1">
    <source>
        <dbReference type="SAM" id="SignalP"/>
    </source>
</evidence>
<dbReference type="PANTHER" id="PTHR21398:SF7">
    <property type="entry name" value="LP19941P"/>
    <property type="match status" value="1"/>
</dbReference>
<keyword evidence="1" id="KW-0732">Signal</keyword>